<dbReference type="Proteomes" id="UP000070501">
    <property type="component" value="Unassembled WGS sequence"/>
</dbReference>
<evidence type="ECO:0000256" key="1">
    <source>
        <dbReference type="ARBA" id="ARBA00022448"/>
    </source>
</evidence>
<dbReference type="Gene3D" id="2.130.10.10">
    <property type="entry name" value="YVTN repeat-like/Quinoprotein amine dehydrogenase"/>
    <property type="match status" value="1"/>
</dbReference>
<dbReference type="GO" id="GO:0015031">
    <property type="term" value="P:protein transport"/>
    <property type="evidence" value="ECO:0007669"/>
    <property type="project" value="UniProtKB-KW"/>
</dbReference>
<protein>
    <recommendedName>
        <fullName evidence="10">Guanine nucleotide-exchange factor SEC12</fullName>
    </recommendedName>
</protein>
<accession>A0A136JB00</accession>
<comment type="function">
    <text evidence="10">Guanine nucleotide-exchange factor (GEF) required for the formation or budding of transport vesicles from the ER.</text>
</comment>
<keyword evidence="2 10" id="KW-0853">WD repeat</keyword>
<keyword evidence="8" id="KW-1133">Transmembrane helix</keyword>
<keyword evidence="6" id="KW-0931">ER-Golgi transport</keyword>
<organism evidence="11 12">
    <name type="scientific">Microdochium bolleyi</name>
    <dbReference type="NCBI Taxonomy" id="196109"/>
    <lineage>
        <taxon>Eukaryota</taxon>
        <taxon>Fungi</taxon>
        <taxon>Dikarya</taxon>
        <taxon>Ascomycota</taxon>
        <taxon>Pezizomycotina</taxon>
        <taxon>Sordariomycetes</taxon>
        <taxon>Xylariomycetidae</taxon>
        <taxon>Xylariales</taxon>
        <taxon>Microdochiaceae</taxon>
        <taxon>Microdochium</taxon>
    </lineage>
</organism>
<comment type="similarity">
    <text evidence="10">Belongs to the WD repeat SEC12 family.</text>
</comment>
<reference evidence="12" key="1">
    <citation type="submission" date="2016-02" db="EMBL/GenBank/DDBJ databases">
        <title>Draft genome sequence of Microdochium bolleyi, a fungal endophyte of beachgrass.</title>
        <authorList>
            <consortium name="DOE Joint Genome Institute"/>
            <person name="David A.S."/>
            <person name="May G."/>
            <person name="Haridas S."/>
            <person name="Lim J."/>
            <person name="Wang M."/>
            <person name="Labutti K."/>
            <person name="Lipzen A."/>
            <person name="Barry K."/>
            <person name="Grigoriev I.V."/>
        </authorList>
    </citation>
    <scope>NUCLEOTIDE SEQUENCE [LARGE SCALE GENOMIC DNA]</scope>
    <source>
        <strain evidence="12">J235TASD1</strain>
    </source>
</reference>
<dbReference type="PANTHER" id="PTHR23284">
    <property type="entry name" value="PROLACTIN REGULATORY ELEMENT BINDING PROTEIN"/>
    <property type="match status" value="1"/>
</dbReference>
<dbReference type="EMBL" id="KQ964247">
    <property type="protein sequence ID" value="KXJ94347.1"/>
    <property type="molecule type" value="Genomic_DNA"/>
</dbReference>
<evidence type="ECO:0000256" key="8">
    <source>
        <dbReference type="ARBA" id="ARBA00022989"/>
    </source>
</evidence>
<dbReference type="GO" id="GO:0005789">
    <property type="term" value="C:endoplasmic reticulum membrane"/>
    <property type="evidence" value="ECO:0007669"/>
    <property type="project" value="UniProtKB-SubCell"/>
</dbReference>
<keyword evidence="9" id="KW-0472">Membrane</keyword>
<keyword evidence="7 10" id="KW-0653">Protein transport</keyword>
<keyword evidence="12" id="KW-1185">Reference proteome</keyword>
<dbReference type="STRING" id="196109.A0A136JB00"/>
<gene>
    <name evidence="11" type="ORF">Micbo1qcDRAFT_231862</name>
</gene>
<keyword evidence="5 10" id="KW-0256">Endoplasmic reticulum</keyword>
<evidence type="ECO:0000256" key="4">
    <source>
        <dbReference type="ARBA" id="ARBA00022737"/>
    </source>
</evidence>
<evidence type="ECO:0000256" key="7">
    <source>
        <dbReference type="ARBA" id="ARBA00022927"/>
    </source>
</evidence>
<dbReference type="PANTHER" id="PTHR23284:SF0">
    <property type="entry name" value="PROLACTIN REGULATORY ELEMENT-BINDING PROTEIN"/>
    <property type="match status" value="1"/>
</dbReference>
<dbReference type="GO" id="GO:0000139">
    <property type="term" value="C:Golgi membrane"/>
    <property type="evidence" value="ECO:0007669"/>
    <property type="project" value="UniProtKB-SubCell"/>
</dbReference>
<dbReference type="InterPro" id="IPR045260">
    <property type="entry name" value="Sec12-like"/>
</dbReference>
<evidence type="ECO:0000313" key="12">
    <source>
        <dbReference type="Proteomes" id="UP000070501"/>
    </source>
</evidence>
<sequence>MPKKPEILQAEARLSCPLYACSFDHADPNCLVVGGGGGSDPNGVPNEVFVLDTSNPLELPTAGSLTLSKSEDNVTTLVVGPRSSDGETAVVFAGANGSPSDIKKGKNRHFRTLALRLSGSSGGPEAAKTSGERIVELARDALFDQRGQDLTYVPYQRLCALSHPFDDFPQLGAAADGFSKNPQIALFNVPPSTAQTGARRWKQRGTLDIPTEAMDLDVVQTGPDTYQLAYCDDHDIFTVEVSKEGISEPKCVQTLEAEDGDTSRPTFRSLRYLSTGFLVTTVNNPASQGGGVSLHGYRLPKDNQPHARLAIRQSLPRTVSKATGLAVRNLTPPASPSEKQGDSQFVVAVAGNDRSINLLTLEHKMVHSVDLLANLSPFKHLKDVHQTGITGLSFSAFAPPKTDSDAKPEISVKLASVAVGNTAVVHSIPLKPYHSTSTSTQSERPATPRYVVALKSKTESPALILTQLTVVILLLAIIGQLVLETKGISPEILGTKKYLPASWQMRMHHSVVPGEKTIGDLLSNVKLESDQTPVIRHVDADILDANGHPTLDVVAHDELLHGPAKSWEDLHPSQQQLWKDRLKKTGHWVEATGEQVFKGVLFGEIGGVIGDIVNAAI</sequence>
<evidence type="ECO:0000256" key="10">
    <source>
        <dbReference type="RuleBase" id="RU369019"/>
    </source>
</evidence>
<keyword evidence="4 10" id="KW-0677">Repeat</keyword>
<evidence type="ECO:0000256" key="9">
    <source>
        <dbReference type="ARBA" id="ARBA00023136"/>
    </source>
</evidence>
<dbReference type="GO" id="GO:0005085">
    <property type="term" value="F:guanyl-nucleotide exchange factor activity"/>
    <property type="evidence" value="ECO:0007669"/>
    <property type="project" value="InterPro"/>
</dbReference>
<dbReference type="GO" id="GO:0006888">
    <property type="term" value="P:endoplasmic reticulum to Golgi vesicle-mediated transport"/>
    <property type="evidence" value="ECO:0007669"/>
    <property type="project" value="UniProtKB-UniRule"/>
</dbReference>
<evidence type="ECO:0000313" key="11">
    <source>
        <dbReference type="EMBL" id="KXJ94347.1"/>
    </source>
</evidence>
<evidence type="ECO:0000256" key="3">
    <source>
        <dbReference type="ARBA" id="ARBA00022692"/>
    </source>
</evidence>
<evidence type="ECO:0000256" key="6">
    <source>
        <dbReference type="ARBA" id="ARBA00022892"/>
    </source>
</evidence>
<dbReference type="InParanoid" id="A0A136JB00"/>
<keyword evidence="3" id="KW-0812">Transmembrane</keyword>
<name>A0A136JB00_9PEZI</name>
<dbReference type="OrthoDB" id="16538at2759"/>
<comment type="subcellular location">
    <subcellularLocation>
        <location evidence="10">Endoplasmic reticulum membrane</location>
        <topology evidence="10">Single-pass type II membrane protein</topology>
    </subcellularLocation>
    <subcellularLocation>
        <location evidence="10">Golgi apparatus membrane</location>
        <topology evidence="10">Single-pass type II membrane protein</topology>
    </subcellularLocation>
</comment>
<evidence type="ECO:0000256" key="5">
    <source>
        <dbReference type="ARBA" id="ARBA00022824"/>
    </source>
</evidence>
<proteinExistence type="inferred from homology"/>
<dbReference type="InterPro" id="IPR015943">
    <property type="entry name" value="WD40/YVTN_repeat-like_dom_sf"/>
</dbReference>
<dbReference type="AlphaFoldDB" id="A0A136JB00"/>
<dbReference type="GO" id="GO:0003400">
    <property type="term" value="P:regulation of COPII vesicle coating"/>
    <property type="evidence" value="ECO:0007669"/>
    <property type="project" value="UniProtKB-UniRule"/>
</dbReference>
<evidence type="ECO:0000256" key="2">
    <source>
        <dbReference type="ARBA" id="ARBA00022574"/>
    </source>
</evidence>
<keyword evidence="1 10" id="KW-0813">Transport</keyword>